<dbReference type="GO" id="GO:0016706">
    <property type="term" value="F:2-oxoglutarate-dependent dioxygenase activity"/>
    <property type="evidence" value="ECO:0007669"/>
    <property type="project" value="UniProtKB-ARBA"/>
</dbReference>
<keyword evidence="1" id="KW-0560">Oxidoreductase</keyword>
<sequence>MSLDEAEVAQQLRVFGFARLRGAAADTVEELQRAFGRLIDLPADGTPNERVTRFDALNEMPELGLISGSAWVGAICGAFFERNHQVITSDANALVGDSYWHSDGFYTTPFLRFVLYLDATAHDTGALRFLPGSHRADNGWLGEPTQHVIRHGEDLGLTGGDVPAVVVESEPGDVIVFDTNVLHSAWHGDIRRQLAFNCVGDPVTETEQRDTRRYFLNRYVSGSVSIG</sequence>
<dbReference type="Gene3D" id="2.60.120.620">
    <property type="entry name" value="q2cbj1_9rhob like domain"/>
    <property type="match status" value="1"/>
</dbReference>
<accession>A0A1I2KDC0</accession>
<dbReference type="EMBL" id="FONR01000010">
    <property type="protein sequence ID" value="SFF64463.1"/>
    <property type="molecule type" value="Genomic_DNA"/>
</dbReference>
<name>A0A1I2KDC0_9ACTN</name>
<evidence type="ECO:0000313" key="2">
    <source>
        <dbReference type="Proteomes" id="UP000181942"/>
    </source>
</evidence>
<dbReference type="Pfam" id="PF05721">
    <property type="entry name" value="PhyH"/>
    <property type="match status" value="1"/>
</dbReference>
<dbReference type="SUPFAM" id="SSF51197">
    <property type="entry name" value="Clavaminate synthase-like"/>
    <property type="match status" value="1"/>
</dbReference>
<gene>
    <name evidence="1" type="ORF">SAMN02787118_1108</name>
</gene>
<dbReference type="AlphaFoldDB" id="A0A1I2KDC0"/>
<dbReference type="Proteomes" id="UP000181942">
    <property type="component" value="Unassembled WGS sequence"/>
</dbReference>
<keyword evidence="1" id="KW-0223">Dioxygenase</keyword>
<proteinExistence type="predicted"/>
<evidence type="ECO:0000313" key="1">
    <source>
        <dbReference type="EMBL" id="SFF64463.1"/>
    </source>
</evidence>
<organism evidence="1 2">
    <name type="scientific">Streptomyces mirabilis</name>
    <dbReference type="NCBI Taxonomy" id="68239"/>
    <lineage>
        <taxon>Bacteria</taxon>
        <taxon>Bacillati</taxon>
        <taxon>Actinomycetota</taxon>
        <taxon>Actinomycetes</taxon>
        <taxon>Kitasatosporales</taxon>
        <taxon>Streptomycetaceae</taxon>
        <taxon>Streptomyces</taxon>
    </lineage>
</organism>
<protein>
    <submittedName>
        <fullName evidence="1">Phytanoyl-CoA dioxygenase (PhyH)</fullName>
    </submittedName>
</protein>
<dbReference type="InterPro" id="IPR008775">
    <property type="entry name" value="Phytyl_CoA_dOase-like"/>
</dbReference>
<dbReference type="RefSeq" id="WP_075029620.1">
    <property type="nucleotide sequence ID" value="NZ_FONR01000010.1"/>
</dbReference>
<reference evidence="1 2" key="1">
    <citation type="submission" date="2016-10" db="EMBL/GenBank/DDBJ databases">
        <authorList>
            <person name="de Groot N.N."/>
        </authorList>
    </citation>
    <scope>NUCLEOTIDE SEQUENCE [LARGE SCALE GENOMIC DNA]</scope>
    <source>
        <strain evidence="1 2">OK461</strain>
    </source>
</reference>